<name>A0A3D8Y9B7_9BACT</name>
<dbReference type="OrthoDB" id="1098088at2"/>
<protein>
    <recommendedName>
        <fullName evidence="3">Peptidase M48 domain-containing protein</fullName>
    </recommendedName>
</protein>
<accession>A0A3D8Y9B7</accession>
<evidence type="ECO:0000313" key="2">
    <source>
        <dbReference type="Proteomes" id="UP000256373"/>
    </source>
</evidence>
<evidence type="ECO:0008006" key="3">
    <source>
        <dbReference type="Google" id="ProtNLM"/>
    </source>
</evidence>
<proteinExistence type="predicted"/>
<keyword evidence="2" id="KW-1185">Reference proteome</keyword>
<evidence type="ECO:0000313" key="1">
    <source>
        <dbReference type="EMBL" id="REA58107.1"/>
    </source>
</evidence>
<sequence length="200" mass="22961">MNYQHHINSDFTNKKIPSVLSAEIATALSFYPELAHTPIRFQFRQRIKGSVMQAQPVIRSFFTNQREYQINISALFRLTHAAEPIHQLPAEVLIGWIGHELGHVMDYENRSVWGMVCFGLGYLLSPKYVRKAERTADTFAVNHGLGRYIIATKHYILDHTSLPDKYKRKIARLYLSPDDIVEQVRALEEGLKNSNVAGHE</sequence>
<gene>
    <name evidence="1" type="ORF">DSL64_22135</name>
</gene>
<reference evidence="1 2" key="1">
    <citation type="submission" date="2018-07" db="EMBL/GenBank/DDBJ databases">
        <title>Dyadobacter roseus sp. nov., isolated from rose rhizosphere soil.</title>
        <authorList>
            <person name="Chen L."/>
        </authorList>
    </citation>
    <scope>NUCLEOTIDE SEQUENCE [LARGE SCALE GENOMIC DNA]</scope>
    <source>
        <strain evidence="1 2">RS19</strain>
    </source>
</reference>
<dbReference type="Proteomes" id="UP000256373">
    <property type="component" value="Unassembled WGS sequence"/>
</dbReference>
<dbReference type="AlphaFoldDB" id="A0A3D8Y9B7"/>
<dbReference type="EMBL" id="QNUL01000023">
    <property type="protein sequence ID" value="REA58107.1"/>
    <property type="molecule type" value="Genomic_DNA"/>
</dbReference>
<organism evidence="1 2">
    <name type="scientific">Dyadobacter luteus</name>
    <dbReference type="NCBI Taxonomy" id="2259619"/>
    <lineage>
        <taxon>Bacteria</taxon>
        <taxon>Pseudomonadati</taxon>
        <taxon>Bacteroidota</taxon>
        <taxon>Cytophagia</taxon>
        <taxon>Cytophagales</taxon>
        <taxon>Spirosomataceae</taxon>
        <taxon>Dyadobacter</taxon>
    </lineage>
</organism>
<comment type="caution">
    <text evidence="1">The sequence shown here is derived from an EMBL/GenBank/DDBJ whole genome shotgun (WGS) entry which is preliminary data.</text>
</comment>